<dbReference type="eggNOG" id="ENOG502S63N">
    <property type="taxonomic scope" value="Eukaryota"/>
</dbReference>
<dbReference type="PANTHER" id="PTHR14614:SF157">
    <property type="entry name" value="METHYLTRANSFERASE TYPE 12 DOMAIN-CONTAINING PROTEIN"/>
    <property type="match status" value="1"/>
</dbReference>
<dbReference type="PANTHER" id="PTHR14614">
    <property type="entry name" value="HEPATOCELLULAR CARCINOMA-ASSOCIATED ANTIGEN"/>
    <property type="match status" value="1"/>
</dbReference>
<dbReference type="Gene3D" id="3.40.50.150">
    <property type="entry name" value="Vaccinia Virus protein VP39"/>
    <property type="match status" value="1"/>
</dbReference>
<protein>
    <submittedName>
        <fullName evidence="2">Uncharacterized protein</fullName>
    </submittedName>
</protein>
<proteinExistence type="predicted"/>
<evidence type="ECO:0000256" key="1">
    <source>
        <dbReference type="SAM" id="MobiDB-lite"/>
    </source>
</evidence>
<keyword evidence="3" id="KW-1185">Reference proteome</keyword>
<feature type="region of interest" description="Disordered" evidence="1">
    <location>
        <begin position="1"/>
        <end position="29"/>
    </location>
</feature>
<dbReference type="EMBL" id="CH991543">
    <property type="protein sequence ID" value="EDQ92459.1"/>
    <property type="molecule type" value="Genomic_DNA"/>
</dbReference>
<sequence length="299" mass="32366">MAASTTSVMEKGSDQRPTGVGSQEEEEEIPEFKEVAVTLATGERVAVLRRNIEEDLQVDASFFDEDYTVAAATGCSVWEGSYYMLAWWQEEAQAALRSCKVLELGSGTGLLGLAIATLGARTLLTDVKSVVREMLDMNIARNSAYGTDAPESKAPDGSAQCSWPGPATCAVGHGWAAARPLDWTVSLEKQFPLQEGHPADADVLIGAETVWLKELIEPYVVTVVALLEAHRQRHGTEMACYMCYRNRGTQTSTTFATTEELMAALRERGCVVTTVAEGVTEYAPDSLCTIYQIALGPVK</sequence>
<dbReference type="GO" id="GO:0008276">
    <property type="term" value="F:protein methyltransferase activity"/>
    <property type="evidence" value="ECO:0000318"/>
    <property type="project" value="GO_Central"/>
</dbReference>
<evidence type="ECO:0000313" key="3">
    <source>
        <dbReference type="Proteomes" id="UP000001357"/>
    </source>
</evidence>
<dbReference type="Proteomes" id="UP000001357">
    <property type="component" value="Unassembled WGS sequence"/>
</dbReference>
<dbReference type="InterPro" id="IPR019410">
    <property type="entry name" value="Methyltransf_16"/>
</dbReference>
<reference evidence="2 3" key="1">
    <citation type="journal article" date="2008" name="Nature">
        <title>The genome of the choanoflagellate Monosiga brevicollis and the origin of metazoans.</title>
        <authorList>
            <consortium name="JGI Sequencing"/>
            <person name="King N."/>
            <person name="Westbrook M.J."/>
            <person name="Young S.L."/>
            <person name="Kuo A."/>
            <person name="Abedin M."/>
            <person name="Chapman J."/>
            <person name="Fairclough S."/>
            <person name="Hellsten U."/>
            <person name="Isogai Y."/>
            <person name="Letunic I."/>
            <person name="Marr M."/>
            <person name="Pincus D."/>
            <person name="Putnam N."/>
            <person name="Rokas A."/>
            <person name="Wright K.J."/>
            <person name="Zuzow R."/>
            <person name="Dirks W."/>
            <person name="Good M."/>
            <person name="Goodstein D."/>
            <person name="Lemons D."/>
            <person name="Li W."/>
            <person name="Lyons J.B."/>
            <person name="Morris A."/>
            <person name="Nichols S."/>
            <person name="Richter D.J."/>
            <person name="Salamov A."/>
            <person name="Bork P."/>
            <person name="Lim W.A."/>
            <person name="Manning G."/>
            <person name="Miller W.T."/>
            <person name="McGinnis W."/>
            <person name="Shapiro H."/>
            <person name="Tjian R."/>
            <person name="Grigoriev I.V."/>
            <person name="Rokhsar D."/>
        </authorList>
    </citation>
    <scope>NUCLEOTIDE SEQUENCE [LARGE SCALE GENOMIC DNA]</scope>
    <source>
        <strain evidence="3">MX1 / ATCC 50154</strain>
    </source>
</reference>
<dbReference type="SUPFAM" id="SSF53335">
    <property type="entry name" value="S-adenosyl-L-methionine-dependent methyltransferases"/>
    <property type="match status" value="1"/>
</dbReference>
<dbReference type="Pfam" id="PF10294">
    <property type="entry name" value="Methyltransf_16"/>
    <property type="match status" value="1"/>
</dbReference>
<evidence type="ECO:0000313" key="2">
    <source>
        <dbReference type="EMBL" id="EDQ92459.1"/>
    </source>
</evidence>
<gene>
    <name evidence="2" type="ORF">MONBRDRAFT_5028</name>
</gene>
<dbReference type="InParanoid" id="A9UPP4"/>
<dbReference type="InterPro" id="IPR029063">
    <property type="entry name" value="SAM-dependent_MTases_sf"/>
</dbReference>
<dbReference type="AlphaFoldDB" id="A9UPP4"/>
<dbReference type="OMA" id="MITERAT"/>
<organism evidence="2 3">
    <name type="scientific">Monosiga brevicollis</name>
    <name type="common">Choanoflagellate</name>
    <dbReference type="NCBI Taxonomy" id="81824"/>
    <lineage>
        <taxon>Eukaryota</taxon>
        <taxon>Choanoflagellata</taxon>
        <taxon>Craspedida</taxon>
        <taxon>Salpingoecidae</taxon>
        <taxon>Monosiga</taxon>
    </lineage>
</organism>
<dbReference type="RefSeq" id="XP_001742221.1">
    <property type="nucleotide sequence ID" value="XM_001742169.1"/>
</dbReference>
<dbReference type="KEGG" id="mbr:MONBRDRAFT_5028"/>
<name>A9UPP4_MONBE</name>
<accession>A9UPP4</accession>
<dbReference type="GeneID" id="5888079"/>
<dbReference type="STRING" id="81824.A9UPP4"/>